<dbReference type="EMBL" id="PGXC01000005">
    <property type="protein sequence ID" value="PKK90434.1"/>
    <property type="molecule type" value="Genomic_DNA"/>
</dbReference>
<protein>
    <recommendedName>
        <fullName evidence="3">KOW domain-containing protein</fullName>
    </recommendedName>
</protein>
<dbReference type="AlphaFoldDB" id="A0A2N1PQ28"/>
<name>A0A2N1PQ28_9BACT</name>
<proteinExistence type="predicted"/>
<organism evidence="1 2">
    <name type="scientific">Candidatus Wallbacteria bacterium HGW-Wallbacteria-1</name>
    <dbReference type="NCBI Taxonomy" id="2013854"/>
    <lineage>
        <taxon>Bacteria</taxon>
        <taxon>Candidatus Walliibacteriota</taxon>
    </lineage>
</organism>
<accession>A0A2N1PQ28</accession>
<evidence type="ECO:0000313" key="2">
    <source>
        <dbReference type="Proteomes" id="UP000233256"/>
    </source>
</evidence>
<evidence type="ECO:0000313" key="1">
    <source>
        <dbReference type="EMBL" id="PKK90434.1"/>
    </source>
</evidence>
<gene>
    <name evidence="1" type="ORF">CVV64_08700</name>
</gene>
<sequence length="378" mass="40393">MGHAYTPGLKVVATEIVEKERRLPLKGEVQVKVGDIVTAEDVVACTSLPGNPEMINICNKLGIEAGEVPGCMLVNEGDLVKQDQMIAQSKGFFGFFKTPCNSPCDGAVELISSVTGQVTIRRPPVPVEIAAYIDGKVKEVMEGEGVVIESEASFIQGIFGIGGEVVGELMILCNNPDQILEESIVTDECKGKIVVGGSMITSAAVKKLVKVGAKGVIVGGIEDQDLKEFLGYDLGVAITGHEDLGVSIVVTEGFGEIKMASKTFALLKASAGKKTSINGATQIRAGVIRPEIIVPLKSHEHIRHLLKKEVEEAGVMKLGTPVRVIREPGFGRTARVSALPVELTQVESETWVRVVTLKFEDDGKEVTIPRANVEIIEQ</sequence>
<comment type="caution">
    <text evidence="1">The sequence shown here is derived from an EMBL/GenBank/DDBJ whole genome shotgun (WGS) entry which is preliminary data.</text>
</comment>
<evidence type="ECO:0008006" key="3">
    <source>
        <dbReference type="Google" id="ProtNLM"/>
    </source>
</evidence>
<reference evidence="1 2" key="1">
    <citation type="journal article" date="2017" name="ISME J.">
        <title>Potential for microbial H2 and metal transformations associated with novel bacteria and archaea in deep terrestrial subsurface sediments.</title>
        <authorList>
            <person name="Hernsdorf A.W."/>
            <person name="Amano Y."/>
            <person name="Miyakawa K."/>
            <person name="Ise K."/>
            <person name="Suzuki Y."/>
            <person name="Anantharaman K."/>
            <person name="Probst A."/>
            <person name="Burstein D."/>
            <person name="Thomas B.C."/>
            <person name="Banfield J.F."/>
        </authorList>
    </citation>
    <scope>NUCLEOTIDE SEQUENCE [LARGE SCALE GENOMIC DNA]</scope>
    <source>
        <strain evidence="1">HGW-Wallbacteria-1</strain>
    </source>
</reference>
<dbReference type="Proteomes" id="UP000233256">
    <property type="component" value="Unassembled WGS sequence"/>
</dbReference>